<accession>A0A812PYS2</accession>
<evidence type="ECO:0000313" key="1">
    <source>
        <dbReference type="EMBL" id="CAE7368340.1"/>
    </source>
</evidence>
<protein>
    <submittedName>
        <fullName evidence="1">Uncharacterized protein</fullName>
    </submittedName>
</protein>
<comment type="caution">
    <text evidence="1">The sequence shown here is derived from an EMBL/GenBank/DDBJ whole genome shotgun (WGS) entry which is preliminary data.</text>
</comment>
<name>A0A812PYS2_9DINO</name>
<reference evidence="1" key="1">
    <citation type="submission" date="2021-02" db="EMBL/GenBank/DDBJ databases">
        <authorList>
            <person name="Dougan E. K."/>
            <person name="Rhodes N."/>
            <person name="Thang M."/>
            <person name="Chan C."/>
        </authorList>
    </citation>
    <scope>NUCLEOTIDE SEQUENCE</scope>
</reference>
<organism evidence="1 2">
    <name type="scientific">Symbiodinium necroappetens</name>
    <dbReference type="NCBI Taxonomy" id="1628268"/>
    <lineage>
        <taxon>Eukaryota</taxon>
        <taxon>Sar</taxon>
        <taxon>Alveolata</taxon>
        <taxon>Dinophyceae</taxon>
        <taxon>Suessiales</taxon>
        <taxon>Symbiodiniaceae</taxon>
        <taxon>Symbiodinium</taxon>
    </lineage>
</organism>
<evidence type="ECO:0000313" key="2">
    <source>
        <dbReference type="Proteomes" id="UP000601435"/>
    </source>
</evidence>
<dbReference type="EMBL" id="CAJNJA010015758">
    <property type="protein sequence ID" value="CAE7368340.1"/>
    <property type="molecule type" value="Genomic_DNA"/>
</dbReference>
<sequence length="149" mass="16992">MAAPVGWRLGDIFHHLMECKQAICGASKASRKSALEFLFADTKSPHTHRQCVINMHDRNFEISSQDLTLSKEDFQWLREDWAKGTRPQAVAQGIRFRPGTSLQHVLVGPHKEEAGEAHGLATDVHMHFLNPSNPELHTSVFKFFRLFFQ</sequence>
<dbReference type="Proteomes" id="UP000601435">
    <property type="component" value="Unassembled WGS sequence"/>
</dbReference>
<dbReference type="AlphaFoldDB" id="A0A812PYS2"/>
<dbReference type="OrthoDB" id="10406253at2759"/>
<gene>
    <name evidence="1" type="ORF">SNEC2469_LOCUS9865</name>
</gene>
<feature type="non-terminal residue" evidence="1">
    <location>
        <position position="149"/>
    </location>
</feature>
<proteinExistence type="predicted"/>
<keyword evidence="2" id="KW-1185">Reference proteome</keyword>